<sequence>MMREIKFRAWDLFGKQMVYTDDFGHLDCSDMVPFWKSAQANEWQEIMQYTGLKDKNGKEIYEGDIVKYIIPEDEPVKDKRVIFWREDTCGFQAKTLDSKYTGFIQNDYIEIIGNIYENLEMLSD</sequence>
<comment type="caution">
    <text evidence="2">The sequence shown here is derived from an EMBL/GenBank/DDBJ whole genome shotgun (WGS) entry which is preliminary data.</text>
</comment>
<dbReference type="Gene3D" id="3.30.1490.160">
    <property type="entry name" value="ctc02137 like domains"/>
    <property type="match status" value="1"/>
</dbReference>
<dbReference type="EMBL" id="LAZR01018835">
    <property type="protein sequence ID" value="KKL94791.1"/>
    <property type="molecule type" value="Genomic_DNA"/>
</dbReference>
<name>A0A0F9GVY0_9ZZZZ</name>
<dbReference type="Pfam" id="PF09643">
    <property type="entry name" value="YopX"/>
    <property type="match status" value="1"/>
</dbReference>
<dbReference type="InterPro" id="IPR010024">
    <property type="entry name" value="CHP16711"/>
</dbReference>
<proteinExistence type="predicted"/>
<dbReference type="NCBIfam" id="TIGR01671">
    <property type="entry name" value="phage_TIGR01671"/>
    <property type="match status" value="1"/>
</dbReference>
<organism evidence="2">
    <name type="scientific">marine sediment metagenome</name>
    <dbReference type="NCBI Taxonomy" id="412755"/>
    <lineage>
        <taxon>unclassified sequences</taxon>
        <taxon>metagenomes</taxon>
        <taxon>ecological metagenomes</taxon>
    </lineage>
</organism>
<evidence type="ECO:0000259" key="1">
    <source>
        <dbReference type="Pfam" id="PF09643"/>
    </source>
</evidence>
<dbReference type="InterPro" id="IPR023385">
    <property type="entry name" value="YopX-like_C"/>
</dbReference>
<protein>
    <recommendedName>
        <fullName evidence="1">YopX protein domain-containing protein</fullName>
    </recommendedName>
</protein>
<dbReference type="SUPFAM" id="SSF159006">
    <property type="entry name" value="YopX-like"/>
    <property type="match status" value="1"/>
</dbReference>
<reference evidence="2" key="1">
    <citation type="journal article" date="2015" name="Nature">
        <title>Complex archaea that bridge the gap between prokaryotes and eukaryotes.</title>
        <authorList>
            <person name="Spang A."/>
            <person name="Saw J.H."/>
            <person name="Jorgensen S.L."/>
            <person name="Zaremba-Niedzwiedzka K."/>
            <person name="Martijn J."/>
            <person name="Lind A.E."/>
            <person name="van Eijk R."/>
            <person name="Schleper C."/>
            <person name="Guy L."/>
            <person name="Ettema T.J."/>
        </authorList>
    </citation>
    <scope>NUCLEOTIDE SEQUENCE</scope>
</reference>
<dbReference type="InterPro" id="IPR019096">
    <property type="entry name" value="YopX_protein"/>
</dbReference>
<dbReference type="AlphaFoldDB" id="A0A0F9GVY0"/>
<evidence type="ECO:0000313" key="2">
    <source>
        <dbReference type="EMBL" id="KKL94791.1"/>
    </source>
</evidence>
<feature type="domain" description="YopX protein" evidence="1">
    <location>
        <begin position="6"/>
        <end position="122"/>
    </location>
</feature>
<gene>
    <name evidence="2" type="ORF">LCGC14_1861110</name>
</gene>
<dbReference type="Gene3D" id="2.30.30.290">
    <property type="entry name" value="YopX-like domains"/>
    <property type="match status" value="1"/>
</dbReference>
<accession>A0A0F9GVY0</accession>